<evidence type="ECO:0008006" key="4">
    <source>
        <dbReference type="Google" id="ProtNLM"/>
    </source>
</evidence>
<dbReference type="Proteomes" id="UP000186091">
    <property type="component" value="Unassembled WGS sequence"/>
</dbReference>
<comment type="caution">
    <text evidence="2">The sequence shown here is derived from an EMBL/GenBank/DDBJ whole genome shotgun (WGS) entry which is preliminary data.</text>
</comment>
<feature type="chain" id="PRO_5044173132" description="Secreted protein" evidence="1">
    <location>
        <begin position="22"/>
        <end position="166"/>
    </location>
</feature>
<dbReference type="RefSeq" id="WP_003855437.1">
    <property type="nucleotide sequence ID" value="NZ_JAAOYN010000001.1"/>
</dbReference>
<evidence type="ECO:0000313" key="3">
    <source>
        <dbReference type="Proteomes" id="UP000186091"/>
    </source>
</evidence>
<keyword evidence="1" id="KW-0732">Signal</keyword>
<feature type="signal peptide" evidence="1">
    <location>
        <begin position="1"/>
        <end position="21"/>
    </location>
</feature>
<accession>A0AB36I539</accession>
<evidence type="ECO:0000313" key="2">
    <source>
        <dbReference type="EMBL" id="OKX78203.1"/>
    </source>
</evidence>
<protein>
    <recommendedName>
        <fullName evidence="4">Secreted protein</fullName>
    </recommendedName>
</protein>
<gene>
    <name evidence="2" type="ORF">AUP69_12310</name>
</gene>
<proteinExistence type="predicted"/>
<sequence>MRSFLNKALVVLITGTLISPAGVGVAQAQSSFGSSSFGTSAVGGSTPISTRDSKAVEFENALEEFFIATGLIKTDNAKAIADDYYQRAVNGELEFIEDMFFTEYIESERLYVVANAIPPEMIDNEMAIIKRNTSYLNPDAEKETGEIGVRVDFENGRYYSVQVYVG</sequence>
<organism evidence="2 3">
    <name type="scientific">Corynebacterium glutamicum</name>
    <name type="common">Brevibacterium saccharolyticum</name>
    <dbReference type="NCBI Taxonomy" id="1718"/>
    <lineage>
        <taxon>Bacteria</taxon>
        <taxon>Bacillati</taxon>
        <taxon>Actinomycetota</taxon>
        <taxon>Actinomycetes</taxon>
        <taxon>Mycobacteriales</taxon>
        <taxon>Corynebacteriaceae</taxon>
        <taxon>Corynebacterium</taxon>
    </lineage>
</organism>
<evidence type="ECO:0000256" key="1">
    <source>
        <dbReference type="SAM" id="SignalP"/>
    </source>
</evidence>
<reference evidence="2 3" key="1">
    <citation type="submission" date="2015-12" db="EMBL/GenBank/DDBJ databases">
        <title>Genome sequence of Corynebacterium AS 1.542.</title>
        <authorList>
            <person name="Yang J."/>
            <person name="Yang S."/>
        </authorList>
    </citation>
    <scope>NUCLEOTIDE SEQUENCE [LARGE SCALE GENOMIC DNA]</scope>
    <source>
        <strain evidence="2 3">AS 1.542</strain>
    </source>
</reference>
<dbReference type="EMBL" id="LOQT01000026">
    <property type="protein sequence ID" value="OKX78203.1"/>
    <property type="molecule type" value="Genomic_DNA"/>
</dbReference>
<name>A0AB36I539_CORGT</name>
<dbReference type="AlphaFoldDB" id="A0AB36I539"/>